<dbReference type="AlphaFoldDB" id="A0A6G1M9E0"/>
<organism evidence="1 2">
    <name type="scientific">Orbilia oligospora</name>
    <name type="common">Nematode-trapping fungus</name>
    <name type="synonym">Arthrobotrys oligospora</name>
    <dbReference type="NCBI Taxonomy" id="2813651"/>
    <lineage>
        <taxon>Eukaryota</taxon>
        <taxon>Fungi</taxon>
        <taxon>Dikarya</taxon>
        <taxon>Ascomycota</taxon>
        <taxon>Pezizomycotina</taxon>
        <taxon>Orbiliomycetes</taxon>
        <taxon>Orbiliales</taxon>
        <taxon>Orbiliaceae</taxon>
        <taxon>Orbilia</taxon>
    </lineage>
</organism>
<protein>
    <submittedName>
        <fullName evidence="1">Uncharacterized protein</fullName>
    </submittedName>
</protein>
<sequence length="299" mass="33379">MPKILSTDDGMTNFSSDHGLTMAGSVSYIPVPGLQGNSQPAGVLLGRELSDKVKALIAGPGRSTAIMYRSRKEHMLKVGDMILDESLSRIIEEVFDILDISSDRLSECQRFFTSLGQKTHYYDQLDVAATFGEEVDLGNQGFEGIDVFKLMYAVCRDHPDATEDINKYFRSILPRLVLKYFQHPLRPPPTNMIMRETWQGQPQKMAGASSTSPSTAPDHYSRLLIIARDGGLEVDAPASLKDKKGTWLCRMTMYKVTTTENLRMVKIPMEASRGYGESSIAARQDAAKQIIRQLHNIEK</sequence>
<proteinExistence type="predicted"/>
<accession>A0A6G1M9E0</accession>
<reference evidence="1 2" key="1">
    <citation type="submission" date="2019-06" db="EMBL/GenBank/DDBJ databases">
        <authorList>
            <person name="Palmer J.M."/>
        </authorList>
    </citation>
    <scope>NUCLEOTIDE SEQUENCE [LARGE SCALE GENOMIC DNA]</scope>
    <source>
        <strain evidence="1 2">TWF191</strain>
    </source>
</reference>
<evidence type="ECO:0000313" key="2">
    <source>
        <dbReference type="Proteomes" id="UP000483672"/>
    </source>
</evidence>
<comment type="caution">
    <text evidence="1">The sequence shown here is derived from an EMBL/GenBank/DDBJ whole genome shotgun (WGS) entry which is preliminary data.</text>
</comment>
<gene>
    <name evidence="1" type="ORF">TWF191_008656</name>
</gene>
<dbReference type="Proteomes" id="UP000483672">
    <property type="component" value="Unassembled WGS sequence"/>
</dbReference>
<name>A0A6G1M9E0_ORBOL</name>
<dbReference type="EMBL" id="WIPF01000006">
    <property type="protein sequence ID" value="KAF3230816.1"/>
    <property type="molecule type" value="Genomic_DNA"/>
</dbReference>
<evidence type="ECO:0000313" key="1">
    <source>
        <dbReference type="EMBL" id="KAF3230816.1"/>
    </source>
</evidence>